<reference evidence="3" key="1">
    <citation type="journal article" date="2019" name="Nat. Commun.">
        <title>Genome-wide association mapping of date palm fruit traits.</title>
        <authorList>
            <person name="Hazzouri K.M."/>
            <person name="Gros-Balthazard M."/>
            <person name="Flowers J.M."/>
            <person name="Copetti D."/>
            <person name="Lemansour A."/>
            <person name="Lebrun M."/>
            <person name="Masmoudi K."/>
            <person name="Ferrand S."/>
            <person name="Dhar M.I."/>
            <person name="Fresquez Z.A."/>
            <person name="Rosas U."/>
            <person name="Zhang J."/>
            <person name="Talag J."/>
            <person name="Lee S."/>
            <person name="Kudrna D."/>
            <person name="Powell R.F."/>
            <person name="Leitch I.J."/>
            <person name="Krueger R.R."/>
            <person name="Wing R.A."/>
            <person name="Amiri K.M.A."/>
            <person name="Purugganan M.D."/>
        </authorList>
    </citation>
    <scope>NUCLEOTIDE SEQUENCE [LARGE SCALE GENOMIC DNA]</scope>
    <source>
        <strain evidence="3">cv. Khalas</strain>
    </source>
</reference>
<protein>
    <submittedName>
        <fullName evidence="4">WD repeat domain-containing protein 83-like</fullName>
    </submittedName>
</protein>
<dbReference type="Proteomes" id="UP000228380">
    <property type="component" value="Chromosome 10"/>
</dbReference>
<keyword evidence="3" id="KW-1185">Reference proteome</keyword>
<dbReference type="RefSeq" id="XP_026658824.2">
    <property type="nucleotide sequence ID" value="XM_026803023.2"/>
</dbReference>
<dbReference type="PANTHER" id="PTHR22842:SF3">
    <property type="entry name" value="WD REPEAT DOMAIN-CONTAINING PROTEIN 83"/>
    <property type="match status" value="1"/>
</dbReference>
<dbReference type="OrthoDB" id="71437at2759"/>
<reference evidence="4" key="2">
    <citation type="submission" date="2025-08" db="UniProtKB">
        <authorList>
            <consortium name="RefSeq"/>
        </authorList>
    </citation>
    <scope>IDENTIFICATION</scope>
    <source>
        <tissue evidence="4">Young leaves</tissue>
    </source>
</reference>
<keyword evidence="2" id="KW-0963">Cytoplasm</keyword>
<dbReference type="KEGG" id="pda:103703185"/>
<evidence type="ECO:0000256" key="2">
    <source>
        <dbReference type="ARBA" id="ARBA00022490"/>
    </source>
</evidence>
<evidence type="ECO:0000256" key="1">
    <source>
        <dbReference type="ARBA" id="ARBA00004496"/>
    </source>
</evidence>
<dbReference type="GeneID" id="103703185"/>
<dbReference type="InterPro" id="IPR015943">
    <property type="entry name" value="WD40/YVTN_repeat-like_dom_sf"/>
</dbReference>
<dbReference type="GO" id="GO:0005737">
    <property type="term" value="C:cytoplasm"/>
    <property type="evidence" value="ECO:0007669"/>
    <property type="project" value="UniProtKB-SubCell"/>
</dbReference>
<dbReference type="InterPro" id="IPR036322">
    <property type="entry name" value="WD40_repeat_dom_sf"/>
</dbReference>
<dbReference type="PANTHER" id="PTHR22842">
    <property type="entry name" value="WD40 REPEAT PROTEIN"/>
    <property type="match status" value="1"/>
</dbReference>
<dbReference type="InterPro" id="IPR051980">
    <property type="entry name" value="WD_repeat_MORG1"/>
</dbReference>
<dbReference type="SUPFAM" id="SSF50978">
    <property type="entry name" value="WD40 repeat-like"/>
    <property type="match status" value="1"/>
</dbReference>
<dbReference type="Gene3D" id="2.130.10.10">
    <property type="entry name" value="YVTN repeat-like/Quinoprotein amine dehydrogenase"/>
    <property type="match status" value="1"/>
</dbReference>
<proteinExistence type="predicted"/>
<dbReference type="GO" id="GO:0071013">
    <property type="term" value="C:catalytic step 2 spliceosome"/>
    <property type="evidence" value="ECO:0007669"/>
    <property type="project" value="TreeGrafter"/>
</dbReference>
<sequence>MIDQMPIFRSPGELLQEYKGHTCKSYKMNCCPTNTDAHVAGGFDDGFIFFWDLVDASVVSRFRAHASVSLYAWQHKTT</sequence>
<dbReference type="GO" id="GO:0000398">
    <property type="term" value="P:mRNA splicing, via spliceosome"/>
    <property type="evidence" value="ECO:0007669"/>
    <property type="project" value="TreeGrafter"/>
</dbReference>
<organism evidence="3 4">
    <name type="scientific">Phoenix dactylifera</name>
    <name type="common">Date palm</name>
    <dbReference type="NCBI Taxonomy" id="42345"/>
    <lineage>
        <taxon>Eukaryota</taxon>
        <taxon>Viridiplantae</taxon>
        <taxon>Streptophyta</taxon>
        <taxon>Embryophyta</taxon>
        <taxon>Tracheophyta</taxon>
        <taxon>Spermatophyta</taxon>
        <taxon>Magnoliopsida</taxon>
        <taxon>Liliopsida</taxon>
        <taxon>Arecaceae</taxon>
        <taxon>Coryphoideae</taxon>
        <taxon>Phoeniceae</taxon>
        <taxon>Phoenix</taxon>
    </lineage>
</organism>
<gene>
    <name evidence="4" type="primary">LOC103703185</name>
</gene>
<comment type="subcellular location">
    <subcellularLocation>
        <location evidence="1">Cytoplasm</location>
    </subcellularLocation>
</comment>
<dbReference type="AlphaFoldDB" id="A0A8B8J1V7"/>
<evidence type="ECO:0000313" key="4">
    <source>
        <dbReference type="RefSeq" id="XP_026658824.2"/>
    </source>
</evidence>
<accession>A0A8B8J1V7</accession>
<name>A0A8B8J1V7_PHODC</name>
<evidence type="ECO:0000313" key="3">
    <source>
        <dbReference type="Proteomes" id="UP000228380"/>
    </source>
</evidence>